<organism evidence="1 2">
    <name type="scientific">Malus domestica</name>
    <name type="common">Apple</name>
    <name type="synonym">Pyrus malus</name>
    <dbReference type="NCBI Taxonomy" id="3750"/>
    <lineage>
        <taxon>Eukaryota</taxon>
        <taxon>Viridiplantae</taxon>
        <taxon>Streptophyta</taxon>
        <taxon>Embryophyta</taxon>
        <taxon>Tracheophyta</taxon>
        <taxon>Spermatophyta</taxon>
        <taxon>Magnoliopsida</taxon>
        <taxon>eudicotyledons</taxon>
        <taxon>Gunneridae</taxon>
        <taxon>Pentapetalae</taxon>
        <taxon>rosids</taxon>
        <taxon>fabids</taxon>
        <taxon>Rosales</taxon>
        <taxon>Rosaceae</taxon>
        <taxon>Amygdaloideae</taxon>
        <taxon>Maleae</taxon>
        <taxon>Malus</taxon>
    </lineage>
</organism>
<accession>A0A498K588</accession>
<evidence type="ECO:0000313" key="1">
    <source>
        <dbReference type="EMBL" id="RXI01424.1"/>
    </source>
</evidence>
<sequence length="84" mass="9619">MVNSYLRTLSGGKWKKVAKLREGESETTPYLTLRSFPTEWFRGSEGQRTENNSKIVSNRGLGQRALESGRAPRNRRGLVGWLFF</sequence>
<protein>
    <submittedName>
        <fullName evidence="1">Uncharacterized protein</fullName>
    </submittedName>
</protein>
<keyword evidence="2" id="KW-1185">Reference proteome</keyword>
<dbReference type="AlphaFoldDB" id="A0A498K588"/>
<evidence type="ECO:0000313" key="2">
    <source>
        <dbReference type="Proteomes" id="UP000290289"/>
    </source>
</evidence>
<gene>
    <name evidence="1" type="ORF">DVH24_014773</name>
</gene>
<dbReference type="EMBL" id="RDQH01000330">
    <property type="protein sequence ID" value="RXI01424.1"/>
    <property type="molecule type" value="Genomic_DNA"/>
</dbReference>
<name>A0A498K588_MALDO</name>
<proteinExistence type="predicted"/>
<comment type="caution">
    <text evidence="1">The sequence shown here is derived from an EMBL/GenBank/DDBJ whole genome shotgun (WGS) entry which is preliminary data.</text>
</comment>
<reference evidence="1 2" key="1">
    <citation type="submission" date="2018-10" db="EMBL/GenBank/DDBJ databases">
        <title>A high-quality apple genome assembly.</title>
        <authorList>
            <person name="Hu J."/>
        </authorList>
    </citation>
    <scope>NUCLEOTIDE SEQUENCE [LARGE SCALE GENOMIC DNA]</scope>
    <source>
        <strain evidence="2">cv. HFTH1</strain>
        <tissue evidence="1">Young leaf</tissue>
    </source>
</reference>
<dbReference type="Proteomes" id="UP000290289">
    <property type="component" value="Chromosome 4"/>
</dbReference>